<keyword evidence="3" id="KW-1185">Reference proteome</keyword>
<comment type="caution">
    <text evidence="2">The sequence shown here is derived from an EMBL/GenBank/DDBJ whole genome shotgun (WGS) entry which is preliminary data.</text>
</comment>
<dbReference type="SUPFAM" id="SSF53335">
    <property type="entry name" value="S-adenosyl-L-methionine-dependent methyltransferases"/>
    <property type="match status" value="1"/>
</dbReference>
<keyword evidence="2" id="KW-0489">Methyltransferase</keyword>
<name>A0ABW6X6V6_9ACTN</name>
<protein>
    <submittedName>
        <fullName evidence="2">Class I SAM-dependent methyltransferase</fullName>
        <ecNumber evidence="2">2.1.1.-</ecNumber>
    </submittedName>
</protein>
<accession>A0ABW6X6V6</accession>
<dbReference type="Proteomes" id="UP001602322">
    <property type="component" value="Unassembled WGS sequence"/>
</dbReference>
<evidence type="ECO:0000313" key="3">
    <source>
        <dbReference type="Proteomes" id="UP001602322"/>
    </source>
</evidence>
<reference evidence="2 3" key="1">
    <citation type="submission" date="2024-10" db="EMBL/GenBank/DDBJ databases">
        <title>The Natural Products Discovery Center: Release of the First 8490 Sequenced Strains for Exploring Actinobacteria Biosynthetic Diversity.</title>
        <authorList>
            <person name="Kalkreuter E."/>
            <person name="Kautsar S.A."/>
            <person name="Yang D."/>
            <person name="Bader C.D."/>
            <person name="Teijaro C.N."/>
            <person name="Fluegel L."/>
            <person name="Davis C.M."/>
            <person name="Simpson J.R."/>
            <person name="Lauterbach L."/>
            <person name="Steele A.D."/>
            <person name="Gui C."/>
            <person name="Meng S."/>
            <person name="Li G."/>
            <person name="Viehrig K."/>
            <person name="Ye F."/>
            <person name="Su P."/>
            <person name="Kiefer A.F."/>
            <person name="Nichols A."/>
            <person name="Cepeda A.J."/>
            <person name="Yan W."/>
            <person name="Fan B."/>
            <person name="Jiang Y."/>
            <person name="Adhikari A."/>
            <person name="Zheng C.-J."/>
            <person name="Schuster L."/>
            <person name="Cowan T.M."/>
            <person name="Smanski M.J."/>
            <person name="Chevrette M.G."/>
            <person name="De Carvalho L.P.S."/>
            <person name="Shen B."/>
        </authorList>
    </citation>
    <scope>NUCLEOTIDE SEQUENCE [LARGE SCALE GENOMIC DNA]</scope>
    <source>
        <strain evidence="2 3">NPDC012540</strain>
    </source>
</reference>
<dbReference type="RefSeq" id="WP_387902649.1">
    <property type="nucleotide sequence ID" value="NZ_JBIBEG010000004.1"/>
</dbReference>
<proteinExistence type="predicted"/>
<dbReference type="PANTHER" id="PTHR43591:SF24">
    <property type="entry name" value="2-METHOXY-6-POLYPRENYL-1,4-BENZOQUINOL METHYLASE, MITOCHONDRIAL"/>
    <property type="match status" value="1"/>
</dbReference>
<organism evidence="2 3">
    <name type="scientific">Streptomyces argenteolus</name>
    <dbReference type="NCBI Taxonomy" id="67274"/>
    <lineage>
        <taxon>Bacteria</taxon>
        <taxon>Bacillati</taxon>
        <taxon>Actinomycetota</taxon>
        <taxon>Actinomycetes</taxon>
        <taxon>Kitasatosporales</taxon>
        <taxon>Streptomycetaceae</taxon>
        <taxon>Streptomyces</taxon>
    </lineage>
</organism>
<dbReference type="Gene3D" id="3.40.50.150">
    <property type="entry name" value="Vaccinia Virus protein VP39"/>
    <property type="match status" value="1"/>
</dbReference>
<dbReference type="GO" id="GO:0008168">
    <property type="term" value="F:methyltransferase activity"/>
    <property type="evidence" value="ECO:0007669"/>
    <property type="project" value="UniProtKB-KW"/>
</dbReference>
<dbReference type="InterPro" id="IPR041698">
    <property type="entry name" value="Methyltransf_25"/>
</dbReference>
<dbReference type="InterPro" id="IPR029063">
    <property type="entry name" value="SAM-dependent_MTases_sf"/>
</dbReference>
<dbReference type="CDD" id="cd02440">
    <property type="entry name" value="AdoMet_MTases"/>
    <property type="match status" value="1"/>
</dbReference>
<feature type="domain" description="Methyltransferase" evidence="1">
    <location>
        <begin position="71"/>
        <end position="168"/>
    </location>
</feature>
<sequence length="300" mass="33021">MNTPLELAEAYETDKNPLFSVLHSLGWGDLLNLGYFTPLTLLRLPGGLSSFQEDLVSRSLGLLRIQPGEQVLDVACGAGHTTRRIAEQGAFATGIDLYPPHVAQARRQHGDDVRTNFLQADATDLRSAPAFGDAAFDKVHCLEAAFHFGPDGRRAFLEEAYRLLKPGGRLVIVDFAWATGDPAEINAADPGRVVRDTWAFEEFEPLDRYIRHAIDIGYRPCHVHDWTRPVARRFMTVGVLGAGLALSPAGRGLLGRVLPPLKDLTRAQWLSFSSIVLAHVPVQRASRYIALVLDKPAREA</sequence>
<evidence type="ECO:0000259" key="1">
    <source>
        <dbReference type="Pfam" id="PF13649"/>
    </source>
</evidence>
<dbReference type="EMBL" id="JBIBEG010000004">
    <property type="protein sequence ID" value="MFF5897474.1"/>
    <property type="molecule type" value="Genomic_DNA"/>
</dbReference>
<keyword evidence="2" id="KW-0808">Transferase</keyword>
<dbReference type="Pfam" id="PF13649">
    <property type="entry name" value="Methyltransf_25"/>
    <property type="match status" value="1"/>
</dbReference>
<gene>
    <name evidence="2" type="ORF">ACFY8O_16275</name>
</gene>
<evidence type="ECO:0000313" key="2">
    <source>
        <dbReference type="EMBL" id="MFF5897474.1"/>
    </source>
</evidence>
<dbReference type="PANTHER" id="PTHR43591">
    <property type="entry name" value="METHYLTRANSFERASE"/>
    <property type="match status" value="1"/>
</dbReference>
<dbReference type="EC" id="2.1.1.-" evidence="2"/>
<dbReference type="GO" id="GO:0032259">
    <property type="term" value="P:methylation"/>
    <property type="evidence" value="ECO:0007669"/>
    <property type="project" value="UniProtKB-KW"/>
</dbReference>